<reference evidence="1 2" key="1">
    <citation type="submission" date="2020-08" db="EMBL/GenBank/DDBJ databases">
        <title>Genomic Encyclopedia of Type Strains, Phase III (KMG-III): the genomes of soil and plant-associated and newly described type strains.</title>
        <authorList>
            <person name="Whitman W."/>
        </authorList>
    </citation>
    <scope>NUCLEOTIDE SEQUENCE [LARGE SCALE GENOMIC DNA]</scope>
    <source>
        <strain evidence="1 2">CECT 5862</strain>
    </source>
</reference>
<evidence type="ECO:0000313" key="2">
    <source>
        <dbReference type="Proteomes" id="UP000570361"/>
    </source>
</evidence>
<evidence type="ECO:0008006" key="3">
    <source>
        <dbReference type="Google" id="ProtNLM"/>
    </source>
</evidence>
<organism evidence="1 2">
    <name type="scientific">Paenibacillus phyllosphaerae</name>
    <dbReference type="NCBI Taxonomy" id="274593"/>
    <lineage>
        <taxon>Bacteria</taxon>
        <taxon>Bacillati</taxon>
        <taxon>Bacillota</taxon>
        <taxon>Bacilli</taxon>
        <taxon>Bacillales</taxon>
        <taxon>Paenibacillaceae</taxon>
        <taxon>Paenibacillus</taxon>
    </lineage>
</organism>
<comment type="caution">
    <text evidence="1">The sequence shown here is derived from an EMBL/GenBank/DDBJ whole genome shotgun (WGS) entry which is preliminary data.</text>
</comment>
<evidence type="ECO:0000313" key="1">
    <source>
        <dbReference type="EMBL" id="MBB3114785.1"/>
    </source>
</evidence>
<accession>A0A7W5B5H4</accession>
<proteinExistence type="predicted"/>
<dbReference type="AlphaFoldDB" id="A0A7W5B5H4"/>
<gene>
    <name evidence="1" type="ORF">FHS18_006945</name>
</gene>
<sequence length="50" mass="5689">MSELTWEVTSARPSKGAIQDVENTIGIKFPEDFILHALEVPRRDSKSLYL</sequence>
<dbReference type="EMBL" id="JACHXK010000044">
    <property type="protein sequence ID" value="MBB3114785.1"/>
    <property type="molecule type" value="Genomic_DNA"/>
</dbReference>
<dbReference type="Proteomes" id="UP000570361">
    <property type="component" value="Unassembled WGS sequence"/>
</dbReference>
<keyword evidence="2" id="KW-1185">Reference proteome</keyword>
<protein>
    <recommendedName>
        <fullName evidence="3">SMI1/KNR4 family protein</fullName>
    </recommendedName>
</protein>
<name>A0A7W5B5H4_9BACL</name>